<evidence type="ECO:0000256" key="8">
    <source>
        <dbReference type="ARBA" id="ARBA00023163"/>
    </source>
</evidence>
<evidence type="ECO:0000256" key="9">
    <source>
        <dbReference type="ARBA" id="ARBA00023242"/>
    </source>
</evidence>
<proteinExistence type="inferred from homology"/>
<evidence type="ECO:0000313" key="13">
    <source>
        <dbReference type="EnsemblMetazoa" id="CJA09333.1"/>
    </source>
</evidence>
<evidence type="ECO:0000256" key="2">
    <source>
        <dbReference type="ARBA" id="ARBA00010539"/>
    </source>
</evidence>
<keyword evidence="5 10" id="KW-0863">Zinc-finger</keyword>
<dbReference type="Pfam" id="PF14051">
    <property type="entry name" value="DPF1-3_N"/>
    <property type="match status" value="1"/>
</dbReference>
<dbReference type="Gene3D" id="3.30.40.10">
    <property type="entry name" value="Zinc/RING finger domain, C3HC4 (zinc finger)"/>
    <property type="match status" value="1"/>
</dbReference>
<dbReference type="InterPro" id="IPR019787">
    <property type="entry name" value="Znf_PHD-finger"/>
</dbReference>
<dbReference type="FunFam" id="3.30.40.10:FF:000005">
    <property type="entry name" value="zinc finger protein isoform X1"/>
    <property type="match status" value="1"/>
</dbReference>
<dbReference type="InterPro" id="IPR025750">
    <property type="entry name" value="DPF1-3_N"/>
</dbReference>
<dbReference type="Pfam" id="PF00628">
    <property type="entry name" value="PHD"/>
    <property type="match status" value="2"/>
</dbReference>
<dbReference type="EnsemblMetazoa" id="CJA09333.1">
    <property type="protein sequence ID" value="CJA09333.1"/>
    <property type="gene ID" value="WBGene00128535"/>
</dbReference>
<dbReference type="InterPro" id="IPR013087">
    <property type="entry name" value="Znf_C2H2_type"/>
</dbReference>
<feature type="domain" description="PHD-type" evidence="12">
    <location>
        <begin position="263"/>
        <end position="323"/>
    </location>
</feature>
<keyword evidence="3" id="KW-0479">Metal-binding</keyword>
<keyword evidence="4" id="KW-0677">Repeat</keyword>
<sequence length="382" mass="43550">MISENGYMDLMRNCTKWNSRQMEDRKKRLRFSYFDTQTATVQRESRFATRTADHMYPSSDPNAVMQFATERWKKSKTSQSSDAVETNMFLRDNPKIQEAIDHITPQAGYITGRFAESASDNSNDSSVQKDRPSRQIQMKEEYREDYVLDDDLSPNELGSDDEDEWSTRKRRKGNLGAGAKAPTSRKKVPTTRSSASRSTPLRNVQSTQKEPVYEEPEEKAHQCDKCSAKYKSLAGLSYHQAYWHDQKTSHPLNKLLSPNIDMSTSCDFCNGSAFMNKNTKLPEDLVSCHDCGRSGHPSCLNFNKNVIKIINRSGWQCLECKSCTICGTSENDDKLLFCDDCDRGYHLYCLRPALEKAPDDEYSCRLCQIEFGDKASAPADKK</sequence>
<feature type="compositionally biased region" description="Polar residues" evidence="11">
    <location>
        <begin position="200"/>
        <end position="209"/>
    </location>
</feature>
<evidence type="ECO:0000256" key="3">
    <source>
        <dbReference type="ARBA" id="ARBA00022723"/>
    </source>
</evidence>
<keyword evidence="8" id="KW-0804">Transcription</keyword>
<dbReference type="CDD" id="cd15530">
    <property type="entry name" value="PHD2_d4"/>
    <property type="match status" value="1"/>
</dbReference>
<accession>A0A8R1DS84</accession>
<keyword evidence="7" id="KW-0805">Transcription regulation</keyword>
<evidence type="ECO:0000256" key="10">
    <source>
        <dbReference type="PROSITE-ProRule" id="PRU00146"/>
    </source>
</evidence>
<dbReference type="PROSITE" id="PS00028">
    <property type="entry name" value="ZINC_FINGER_C2H2_1"/>
    <property type="match status" value="1"/>
</dbReference>
<evidence type="ECO:0000256" key="7">
    <source>
        <dbReference type="ARBA" id="ARBA00023015"/>
    </source>
</evidence>
<dbReference type="Proteomes" id="UP000005237">
    <property type="component" value="Unassembled WGS sequence"/>
</dbReference>
<feature type="compositionally biased region" description="Low complexity" evidence="11">
    <location>
        <begin position="116"/>
        <end position="126"/>
    </location>
</feature>
<dbReference type="CDD" id="cd15526">
    <property type="entry name" value="PHD1_MOZ_d4"/>
    <property type="match status" value="1"/>
</dbReference>
<name>A0A8R1DS84_CAEJA</name>
<reference evidence="13" key="2">
    <citation type="submission" date="2022-06" db="UniProtKB">
        <authorList>
            <consortium name="EnsemblMetazoa"/>
        </authorList>
    </citation>
    <scope>IDENTIFICATION</scope>
    <source>
        <strain evidence="13">DF5081</strain>
    </source>
</reference>
<dbReference type="GO" id="GO:0007399">
    <property type="term" value="P:nervous system development"/>
    <property type="evidence" value="ECO:0007669"/>
    <property type="project" value="TreeGrafter"/>
</dbReference>
<evidence type="ECO:0000256" key="6">
    <source>
        <dbReference type="ARBA" id="ARBA00022833"/>
    </source>
</evidence>
<dbReference type="GO" id="GO:0008270">
    <property type="term" value="F:zinc ion binding"/>
    <property type="evidence" value="ECO:0007669"/>
    <property type="project" value="UniProtKB-KW"/>
</dbReference>
<dbReference type="AlphaFoldDB" id="A0A8R1DS84"/>
<evidence type="ECO:0000256" key="4">
    <source>
        <dbReference type="ARBA" id="ARBA00022737"/>
    </source>
</evidence>
<evidence type="ECO:0000256" key="11">
    <source>
        <dbReference type="SAM" id="MobiDB-lite"/>
    </source>
</evidence>
<evidence type="ECO:0000256" key="5">
    <source>
        <dbReference type="ARBA" id="ARBA00022771"/>
    </source>
</evidence>
<dbReference type="PANTHER" id="PTHR45888">
    <property type="entry name" value="HL01030P-RELATED"/>
    <property type="match status" value="1"/>
</dbReference>
<dbReference type="PANTHER" id="PTHR45888:SF5">
    <property type="entry name" value="D4, ISOFORM A"/>
    <property type="match status" value="1"/>
</dbReference>
<keyword evidence="6" id="KW-0862">Zinc</keyword>
<feature type="compositionally biased region" description="Low complexity" evidence="11">
    <location>
        <begin position="190"/>
        <end position="199"/>
    </location>
</feature>
<protein>
    <recommendedName>
        <fullName evidence="12">PHD-type domain-containing protein</fullName>
    </recommendedName>
</protein>
<reference evidence="14" key="1">
    <citation type="submission" date="2010-08" db="EMBL/GenBank/DDBJ databases">
        <authorList>
            <consortium name="Caenorhabditis japonica Sequencing Consortium"/>
            <person name="Wilson R.K."/>
        </authorList>
    </citation>
    <scope>NUCLEOTIDE SEQUENCE [LARGE SCALE GENOMIC DNA]</scope>
    <source>
        <strain evidence="14">DF5081</strain>
    </source>
</reference>
<comment type="subcellular location">
    <subcellularLocation>
        <location evidence="1">Nucleus</location>
    </subcellularLocation>
</comment>
<feature type="compositionally biased region" description="Acidic residues" evidence="11">
    <location>
        <begin position="147"/>
        <end position="164"/>
    </location>
</feature>
<evidence type="ECO:0000313" key="14">
    <source>
        <dbReference type="Proteomes" id="UP000005237"/>
    </source>
</evidence>
<feature type="region of interest" description="Disordered" evidence="11">
    <location>
        <begin position="116"/>
        <end position="218"/>
    </location>
</feature>
<dbReference type="InterPro" id="IPR013083">
    <property type="entry name" value="Znf_RING/FYVE/PHD"/>
</dbReference>
<comment type="similarity">
    <text evidence="2">Belongs to the requiem/DPF family.</text>
</comment>
<keyword evidence="14" id="KW-1185">Reference proteome</keyword>
<feature type="compositionally biased region" description="Basic and acidic residues" evidence="11">
    <location>
        <begin position="127"/>
        <end position="146"/>
    </location>
</feature>
<dbReference type="GO" id="GO:0071565">
    <property type="term" value="C:nBAF complex"/>
    <property type="evidence" value="ECO:0007669"/>
    <property type="project" value="TreeGrafter"/>
</dbReference>
<organism evidence="13 14">
    <name type="scientific">Caenorhabditis japonica</name>
    <dbReference type="NCBI Taxonomy" id="281687"/>
    <lineage>
        <taxon>Eukaryota</taxon>
        <taxon>Metazoa</taxon>
        <taxon>Ecdysozoa</taxon>
        <taxon>Nematoda</taxon>
        <taxon>Chromadorea</taxon>
        <taxon>Rhabditida</taxon>
        <taxon>Rhabditina</taxon>
        <taxon>Rhabditomorpha</taxon>
        <taxon>Rhabditoidea</taxon>
        <taxon>Rhabditidae</taxon>
        <taxon>Peloderinae</taxon>
        <taxon>Caenorhabditis</taxon>
    </lineage>
</organism>
<keyword evidence="9" id="KW-0539">Nucleus</keyword>
<dbReference type="SUPFAM" id="SSF57903">
    <property type="entry name" value="FYVE/PHD zinc finger"/>
    <property type="match status" value="2"/>
</dbReference>
<dbReference type="PROSITE" id="PS50016">
    <property type="entry name" value="ZF_PHD_2"/>
    <property type="match status" value="2"/>
</dbReference>
<dbReference type="InterPro" id="IPR001965">
    <property type="entry name" value="Znf_PHD"/>
</dbReference>
<dbReference type="InterPro" id="IPR011011">
    <property type="entry name" value="Znf_FYVE_PHD"/>
</dbReference>
<evidence type="ECO:0000259" key="12">
    <source>
        <dbReference type="PROSITE" id="PS50016"/>
    </source>
</evidence>
<evidence type="ECO:0000256" key="1">
    <source>
        <dbReference type="ARBA" id="ARBA00004123"/>
    </source>
</evidence>
<dbReference type="SMART" id="SM00249">
    <property type="entry name" value="PHD"/>
    <property type="match status" value="2"/>
</dbReference>
<feature type="domain" description="PHD-type" evidence="12">
    <location>
        <begin position="320"/>
        <end position="370"/>
    </location>
</feature>